<dbReference type="EMBL" id="JAHUTJ010058432">
    <property type="protein sequence ID" value="MED6287226.1"/>
    <property type="molecule type" value="Genomic_DNA"/>
</dbReference>
<keyword evidence="3" id="KW-1185">Reference proteome</keyword>
<dbReference type="InterPro" id="IPR048365">
    <property type="entry name" value="TNP-like_RNaseH_N"/>
</dbReference>
<evidence type="ECO:0000313" key="3">
    <source>
        <dbReference type="Proteomes" id="UP001352852"/>
    </source>
</evidence>
<dbReference type="Pfam" id="PF21787">
    <property type="entry name" value="TNP-like_RNaseH_N"/>
    <property type="match status" value="1"/>
</dbReference>
<accession>A0ABU7EJ06</accession>
<proteinExistence type="predicted"/>
<comment type="caution">
    <text evidence="2">The sequence shown here is derived from an EMBL/GenBank/DDBJ whole genome shotgun (WGS) entry which is preliminary data.</text>
</comment>
<organism evidence="2 3">
    <name type="scientific">Characodon lateralis</name>
    <dbReference type="NCBI Taxonomy" id="208331"/>
    <lineage>
        <taxon>Eukaryota</taxon>
        <taxon>Metazoa</taxon>
        <taxon>Chordata</taxon>
        <taxon>Craniata</taxon>
        <taxon>Vertebrata</taxon>
        <taxon>Euteleostomi</taxon>
        <taxon>Actinopterygii</taxon>
        <taxon>Neopterygii</taxon>
        <taxon>Teleostei</taxon>
        <taxon>Neoteleostei</taxon>
        <taxon>Acanthomorphata</taxon>
        <taxon>Ovalentaria</taxon>
        <taxon>Atherinomorphae</taxon>
        <taxon>Cyprinodontiformes</taxon>
        <taxon>Goodeidae</taxon>
        <taxon>Characodon</taxon>
    </lineage>
</organism>
<name>A0ABU7EJ06_9TELE</name>
<evidence type="ECO:0000259" key="1">
    <source>
        <dbReference type="Pfam" id="PF21787"/>
    </source>
</evidence>
<sequence>MPWQLKNISNIILKPTKCLDMGDGVNETEIATEALVFMVVGLQGHWKTPIVYFLTQSLPQVLLKHALEELHGRGIIVVCVTMDGHASNVSMCNRPGCKLKGKPAKAP</sequence>
<dbReference type="Proteomes" id="UP001352852">
    <property type="component" value="Unassembled WGS sequence"/>
</dbReference>
<evidence type="ECO:0000313" key="2">
    <source>
        <dbReference type="EMBL" id="MED6287226.1"/>
    </source>
</evidence>
<gene>
    <name evidence="2" type="ORF">CHARACLAT_014165</name>
</gene>
<reference evidence="2 3" key="1">
    <citation type="submission" date="2021-06" db="EMBL/GenBank/DDBJ databases">
        <authorList>
            <person name="Palmer J.M."/>
        </authorList>
    </citation>
    <scope>NUCLEOTIDE SEQUENCE [LARGE SCALE GENOMIC DNA]</scope>
    <source>
        <strain evidence="2 3">CL_MEX2019</strain>
        <tissue evidence="2">Muscle</tissue>
    </source>
</reference>
<feature type="domain" description="Transposable element P transposase-like RNase H" evidence="1">
    <location>
        <begin position="19"/>
        <end position="94"/>
    </location>
</feature>
<protein>
    <recommendedName>
        <fullName evidence="1">Transposable element P transposase-like RNase H domain-containing protein</fullName>
    </recommendedName>
</protein>